<dbReference type="PANTHER" id="PTHR42903:SF1">
    <property type="entry name" value="INNER MEMBRANE PROTEIN YCCF"/>
    <property type="match status" value="1"/>
</dbReference>
<gene>
    <name evidence="3" type="ORF">SAMN03080599_00867</name>
</gene>
<keyword evidence="4" id="KW-1185">Reference proteome</keyword>
<dbReference type="STRING" id="1120920.SAMN03080599_00867"/>
<feature type="transmembrane region" description="Helical" evidence="1">
    <location>
        <begin position="6"/>
        <end position="35"/>
    </location>
</feature>
<dbReference type="Proteomes" id="UP000199208">
    <property type="component" value="Unassembled WGS sequence"/>
</dbReference>
<protein>
    <submittedName>
        <fullName evidence="3">Uncharacterized membrane protein YccF, DUF307 family</fullName>
    </submittedName>
</protein>
<dbReference type="PANTHER" id="PTHR42903">
    <property type="entry name" value="INNER MEMBRANE PROTEIN YCCF"/>
    <property type="match status" value="1"/>
</dbReference>
<sequence length="120" mass="12910">MNFIGNLIWLVFGGIIGAIAWSIAGLLMCITVIGIPFGVQCFKIAGLVLWPFGKTVTLGNFGVGGLLLNILWLVLFGWELAIGHLVIGALFCITVIGIPFGFQHFKFAQLSLMPFGATVR</sequence>
<dbReference type="OrthoDB" id="9790567at2"/>
<dbReference type="InterPro" id="IPR005185">
    <property type="entry name" value="YccF"/>
</dbReference>
<evidence type="ECO:0000259" key="2">
    <source>
        <dbReference type="Pfam" id="PF03733"/>
    </source>
</evidence>
<evidence type="ECO:0000256" key="1">
    <source>
        <dbReference type="SAM" id="Phobius"/>
    </source>
</evidence>
<dbReference type="GO" id="GO:0005886">
    <property type="term" value="C:plasma membrane"/>
    <property type="evidence" value="ECO:0007669"/>
    <property type="project" value="TreeGrafter"/>
</dbReference>
<dbReference type="NCBIfam" id="NF008740">
    <property type="entry name" value="PRK11770.1-2"/>
    <property type="match status" value="1"/>
</dbReference>
<dbReference type="EMBL" id="FMWL01000003">
    <property type="protein sequence ID" value="SCZ77669.1"/>
    <property type="molecule type" value="Genomic_DNA"/>
</dbReference>
<evidence type="ECO:0000313" key="4">
    <source>
        <dbReference type="Proteomes" id="UP000199208"/>
    </source>
</evidence>
<keyword evidence="1" id="KW-0472">Membrane</keyword>
<dbReference type="RefSeq" id="WP_092589668.1">
    <property type="nucleotide sequence ID" value="NZ_FMWL01000003.1"/>
</dbReference>
<keyword evidence="1" id="KW-0812">Transmembrane</keyword>
<feature type="domain" description="Inner membrane component" evidence="2">
    <location>
        <begin position="4"/>
        <end position="54"/>
    </location>
</feature>
<keyword evidence="1" id="KW-1133">Transmembrane helix</keyword>
<dbReference type="PIRSF" id="PIRSF028777">
    <property type="entry name" value="UCP028777"/>
    <property type="match status" value="1"/>
</dbReference>
<organism evidence="3 4">
    <name type="scientific">Acidaminobacter hydrogenoformans DSM 2784</name>
    <dbReference type="NCBI Taxonomy" id="1120920"/>
    <lineage>
        <taxon>Bacteria</taxon>
        <taxon>Bacillati</taxon>
        <taxon>Bacillota</taxon>
        <taxon>Clostridia</taxon>
        <taxon>Peptostreptococcales</taxon>
        <taxon>Acidaminobacteraceae</taxon>
        <taxon>Acidaminobacter</taxon>
    </lineage>
</organism>
<dbReference type="Pfam" id="PF03733">
    <property type="entry name" value="YccF"/>
    <property type="match status" value="2"/>
</dbReference>
<dbReference type="InterPro" id="IPR052937">
    <property type="entry name" value="Inner_membrane_protein"/>
</dbReference>
<name>A0A1G5RWI7_9FIRM</name>
<dbReference type="AlphaFoldDB" id="A0A1G5RWI7"/>
<feature type="transmembrane region" description="Helical" evidence="1">
    <location>
        <begin position="81"/>
        <end position="102"/>
    </location>
</feature>
<reference evidence="3 4" key="1">
    <citation type="submission" date="2016-10" db="EMBL/GenBank/DDBJ databases">
        <authorList>
            <person name="de Groot N.N."/>
        </authorList>
    </citation>
    <scope>NUCLEOTIDE SEQUENCE [LARGE SCALE GENOMIC DNA]</scope>
    <source>
        <strain evidence="3 4">DSM 2784</strain>
    </source>
</reference>
<feature type="domain" description="Inner membrane component" evidence="2">
    <location>
        <begin position="67"/>
        <end position="116"/>
    </location>
</feature>
<dbReference type="InterPro" id="IPR031308">
    <property type="entry name" value="UCP028777"/>
</dbReference>
<evidence type="ECO:0000313" key="3">
    <source>
        <dbReference type="EMBL" id="SCZ77669.1"/>
    </source>
</evidence>
<feature type="transmembrane region" description="Helical" evidence="1">
    <location>
        <begin position="56"/>
        <end position="75"/>
    </location>
</feature>
<accession>A0A1G5RWI7</accession>
<proteinExistence type="predicted"/>